<evidence type="ECO:0000313" key="1">
    <source>
        <dbReference type="EMBL" id="CAG8581601.1"/>
    </source>
</evidence>
<keyword evidence="2" id="KW-1185">Reference proteome</keyword>
<dbReference type="Proteomes" id="UP000789525">
    <property type="component" value="Unassembled WGS sequence"/>
</dbReference>
<reference evidence="1" key="1">
    <citation type="submission" date="2021-06" db="EMBL/GenBank/DDBJ databases">
        <authorList>
            <person name="Kallberg Y."/>
            <person name="Tangrot J."/>
            <person name="Rosling A."/>
        </authorList>
    </citation>
    <scope>NUCLEOTIDE SEQUENCE</scope>
    <source>
        <strain evidence="1">CL356</strain>
    </source>
</reference>
<dbReference type="EMBL" id="CAJVPT010011727">
    <property type="protein sequence ID" value="CAG8581601.1"/>
    <property type="molecule type" value="Genomic_DNA"/>
</dbReference>
<accession>A0ACA9MBD0</accession>
<comment type="caution">
    <text evidence="1">The sequence shown here is derived from an EMBL/GenBank/DDBJ whole genome shotgun (WGS) entry which is preliminary data.</text>
</comment>
<evidence type="ECO:0000313" key="2">
    <source>
        <dbReference type="Proteomes" id="UP000789525"/>
    </source>
</evidence>
<gene>
    <name evidence="1" type="ORF">ACOLOM_LOCUS5989</name>
</gene>
<protein>
    <submittedName>
        <fullName evidence="1">3595_t:CDS:1</fullName>
    </submittedName>
</protein>
<organism evidence="1 2">
    <name type="scientific">Acaulospora colombiana</name>
    <dbReference type="NCBI Taxonomy" id="27376"/>
    <lineage>
        <taxon>Eukaryota</taxon>
        <taxon>Fungi</taxon>
        <taxon>Fungi incertae sedis</taxon>
        <taxon>Mucoromycota</taxon>
        <taxon>Glomeromycotina</taxon>
        <taxon>Glomeromycetes</taxon>
        <taxon>Diversisporales</taxon>
        <taxon>Acaulosporaceae</taxon>
        <taxon>Acaulospora</taxon>
    </lineage>
</organism>
<proteinExistence type="predicted"/>
<name>A0ACA9MBD0_9GLOM</name>
<sequence>MSAKLPHLHREFEQDIQNIDEATILLPNNNFSVGAVIPLNDSISGDRFDFREALFLLKKAAPALLAFLLQYLLQVASVFTLGRLGSIELAALTLGSMYASITCWSIGYGTATALDTLCPQGYTSGNPKMVGVYTQRSILIMMMEFIPIGIMWWVAEDILISLGQEEELSKLAALYLRYLLWVASSNRVGNLLGAGLPNRAKIATNVAFIIAVIGAACNAISLLFFKDSWGYLFSNDEEVVKLVAKILPLAALFQLSDGVGAIGSGVLRGQGRQKIVAMIYLSAYYLIAFPLGIALTFVFNLGLEGLWWSVTCASLNMGIGIFAAVSMTDWNLEVENCLKRVGLRDEVVNVG</sequence>